<evidence type="ECO:0000313" key="2">
    <source>
        <dbReference type="Proteomes" id="UP001320766"/>
    </source>
</evidence>
<comment type="caution">
    <text evidence="1">The sequence shown here is derived from an EMBL/GenBank/DDBJ whole genome shotgun (WGS) entry which is preliminary data.</text>
</comment>
<evidence type="ECO:0000313" key="1">
    <source>
        <dbReference type="EMBL" id="MCP2349872.1"/>
    </source>
</evidence>
<keyword evidence="2" id="KW-1185">Reference proteome</keyword>
<sequence>MTTDPLAPYRWLAVPAGHEDDLLDEIFCLSFIRGLEPAEVLRRFPAPEARPEAPQGWPQGREMSLDEYGHAAFEFGDRYGGALGGGHVGVVRAGDWCVALELFGGEAVRGDTLARLSSGCEVVAVLRHDYANHRVAYALDGETVTCFNPYMPDMRSGSDPDRLNELMREVGLPPEPATGDEDWNDLYSTAVARSFHLAARITGVVPTPRMLSGPLLVGPVRR</sequence>
<protein>
    <submittedName>
        <fullName evidence="1">Uncharacterized protein</fullName>
    </submittedName>
</protein>
<dbReference type="EMBL" id="JAMZEC010000001">
    <property type="protein sequence ID" value="MCP2349872.1"/>
    <property type="molecule type" value="Genomic_DNA"/>
</dbReference>
<name>A0ABT1K868_9ACTN</name>
<accession>A0ABT1K868</accession>
<reference evidence="1 2" key="1">
    <citation type="submission" date="2022-06" db="EMBL/GenBank/DDBJ databases">
        <title>Sequencing the genomes of 1000 actinobacteria strains.</title>
        <authorList>
            <person name="Klenk H.-P."/>
        </authorList>
    </citation>
    <scope>NUCLEOTIDE SEQUENCE [LARGE SCALE GENOMIC DNA]</scope>
    <source>
        <strain evidence="1 2">DSM 44170</strain>
    </source>
</reference>
<proteinExistence type="predicted"/>
<dbReference type="Pfam" id="PF20062">
    <property type="entry name" value="DUF6461"/>
    <property type="match status" value="1"/>
</dbReference>
<organism evidence="1 2">
    <name type="scientific">Nonomuraea roseoviolacea subsp. carminata</name>
    <dbReference type="NCBI Taxonomy" id="160689"/>
    <lineage>
        <taxon>Bacteria</taxon>
        <taxon>Bacillati</taxon>
        <taxon>Actinomycetota</taxon>
        <taxon>Actinomycetes</taxon>
        <taxon>Streptosporangiales</taxon>
        <taxon>Streptosporangiaceae</taxon>
        <taxon>Nonomuraea</taxon>
    </lineage>
</organism>
<dbReference type="Proteomes" id="UP001320766">
    <property type="component" value="Unassembled WGS sequence"/>
</dbReference>
<dbReference type="InterPro" id="IPR045592">
    <property type="entry name" value="DUF6461"/>
</dbReference>
<dbReference type="RefSeq" id="WP_253774794.1">
    <property type="nucleotide sequence ID" value="NZ_BAAAVE010000021.1"/>
</dbReference>
<gene>
    <name evidence="1" type="ORF">HD595_005994</name>
</gene>